<feature type="domain" description="ABC transporter" evidence="13">
    <location>
        <begin position="61"/>
        <end position="257"/>
    </location>
</feature>
<keyword evidence="14" id="KW-1185">Reference proteome</keyword>
<dbReference type="PROSITE" id="PS50893">
    <property type="entry name" value="ABC_TRANSPORTER_2"/>
    <property type="match status" value="1"/>
</dbReference>
<dbReference type="Gene3D" id="3.40.50.300">
    <property type="entry name" value="P-loop containing nucleotide triphosphate hydrolases"/>
    <property type="match status" value="1"/>
</dbReference>
<reference evidence="15" key="1">
    <citation type="submission" date="2025-08" db="UniProtKB">
        <authorList>
            <consortium name="RefSeq"/>
        </authorList>
    </citation>
    <scope>IDENTIFICATION</scope>
    <source>
        <tissue evidence="15">Whole organism</tissue>
    </source>
</reference>
<keyword evidence="8" id="KW-1133">Transmembrane helix</keyword>
<dbReference type="RefSeq" id="XP_018013003.2">
    <property type="nucleotide sequence ID" value="XM_018157514.2"/>
</dbReference>
<dbReference type="Pfam" id="PF00005">
    <property type="entry name" value="ABC_tran"/>
    <property type="match status" value="1"/>
</dbReference>
<dbReference type="GeneID" id="108670063"/>
<dbReference type="InterPro" id="IPR003439">
    <property type="entry name" value="ABC_transporter-like_ATP-bd"/>
</dbReference>
<evidence type="ECO:0000256" key="5">
    <source>
        <dbReference type="ARBA" id="ARBA00022692"/>
    </source>
</evidence>
<keyword evidence="9" id="KW-0472">Membrane</keyword>
<keyword evidence="5" id="KW-0812">Transmembrane</keyword>
<dbReference type="GO" id="GO:0042626">
    <property type="term" value="F:ATPase-coupled transmembrane transporter activity"/>
    <property type="evidence" value="ECO:0007669"/>
    <property type="project" value="TreeGrafter"/>
</dbReference>
<evidence type="ECO:0000256" key="8">
    <source>
        <dbReference type="ARBA" id="ARBA00022989"/>
    </source>
</evidence>
<evidence type="ECO:0000256" key="1">
    <source>
        <dbReference type="ARBA" id="ARBA00004225"/>
    </source>
</evidence>
<evidence type="ECO:0000256" key="12">
    <source>
        <dbReference type="ARBA" id="ARBA00048046"/>
    </source>
</evidence>
<evidence type="ECO:0000256" key="4">
    <source>
        <dbReference type="ARBA" id="ARBA00022475"/>
    </source>
</evidence>
<dbReference type="Proteomes" id="UP000694843">
    <property type="component" value="Unplaced"/>
</dbReference>
<dbReference type="FunFam" id="3.40.50.300:FF:000221">
    <property type="entry name" value="Multidrug ABC transporter ATP-binding protein"/>
    <property type="match status" value="1"/>
</dbReference>
<dbReference type="InterPro" id="IPR027417">
    <property type="entry name" value="P-loop_NTPase"/>
</dbReference>
<evidence type="ECO:0000256" key="9">
    <source>
        <dbReference type="ARBA" id="ARBA00023136"/>
    </source>
</evidence>
<protein>
    <recommendedName>
        <fullName evidence="10">Iron-sulfur clusters transporter ABCB7, mitochondrial</fullName>
    </recommendedName>
    <alternativeName>
        <fullName evidence="11">ATP-binding cassette sub-family B member 7, mitochondrial</fullName>
    </alternativeName>
</protein>
<evidence type="ECO:0000259" key="13">
    <source>
        <dbReference type="PROSITE" id="PS50893"/>
    </source>
</evidence>
<dbReference type="InterPro" id="IPR017871">
    <property type="entry name" value="ABC_transporter-like_CS"/>
</dbReference>
<dbReference type="InterPro" id="IPR039421">
    <property type="entry name" value="Type_1_exporter"/>
</dbReference>
<dbReference type="PANTHER" id="PTHR24221">
    <property type="entry name" value="ATP-BINDING CASSETTE SUB-FAMILY B"/>
    <property type="match status" value="1"/>
</dbReference>
<organism evidence="14 15">
    <name type="scientific">Hyalella azteca</name>
    <name type="common">Amphipod</name>
    <dbReference type="NCBI Taxonomy" id="294128"/>
    <lineage>
        <taxon>Eukaryota</taxon>
        <taxon>Metazoa</taxon>
        <taxon>Ecdysozoa</taxon>
        <taxon>Arthropoda</taxon>
        <taxon>Crustacea</taxon>
        <taxon>Multicrustacea</taxon>
        <taxon>Malacostraca</taxon>
        <taxon>Eumalacostraca</taxon>
        <taxon>Peracarida</taxon>
        <taxon>Amphipoda</taxon>
        <taxon>Senticaudata</taxon>
        <taxon>Talitrida</taxon>
        <taxon>Talitroidea</taxon>
        <taxon>Hyalellidae</taxon>
        <taxon>Hyalella</taxon>
    </lineage>
</organism>
<evidence type="ECO:0000313" key="15">
    <source>
        <dbReference type="RefSeq" id="XP_018013003.2"/>
    </source>
</evidence>
<dbReference type="SUPFAM" id="SSF52540">
    <property type="entry name" value="P-loop containing nucleoside triphosphate hydrolases"/>
    <property type="match status" value="1"/>
</dbReference>
<dbReference type="GO" id="GO:0005743">
    <property type="term" value="C:mitochondrial inner membrane"/>
    <property type="evidence" value="ECO:0007669"/>
    <property type="project" value="TreeGrafter"/>
</dbReference>
<comment type="subcellular location">
    <subcellularLocation>
        <location evidence="2">Cell membrane</location>
        <topology evidence="2">Multi-pass membrane protein</topology>
    </subcellularLocation>
    <subcellularLocation>
        <location evidence="1">Mitochondrion membrane</location>
        <topology evidence="1">Multi-pass membrane protein</topology>
    </subcellularLocation>
</comment>
<evidence type="ECO:0000256" key="11">
    <source>
        <dbReference type="ARBA" id="ARBA00042945"/>
    </source>
</evidence>
<evidence type="ECO:0000256" key="7">
    <source>
        <dbReference type="ARBA" id="ARBA00022840"/>
    </source>
</evidence>
<evidence type="ECO:0000256" key="3">
    <source>
        <dbReference type="ARBA" id="ARBA00022448"/>
    </source>
</evidence>
<keyword evidence="6" id="KW-0547">Nucleotide-binding</keyword>
<comment type="catalytic activity">
    <reaction evidence="12">
        <text>(glutathione)4[2Fe(III)-2S] cluster(in) + ATP + H2O = (glutathione)4[2Fe(III)-2S] cluster(out) + ADP + phosphate + H(+)</text>
        <dbReference type="Rhea" id="RHEA:67028"/>
        <dbReference type="ChEBI" id="CHEBI:15377"/>
        <dbReference type="ChEBI" id="CHEBI:15378"/>
        <dbReference type="ChEBI" id="CHEBI:30616"/>
        <dbReference type="ChEBI" id="CHEBI:43474"/>
        <dbReference type="ChEBI" id="CHEBI:167627"/>
        <dbReference type="ChEBI" id="CHEBI:456216"/>
    </reaction>
    <physiologicalReaction direction="left-to-right" evidence="12">
        <dbReference type="Rhea" id="RHEA:67029"/>
    </physiologicalReaction>
</comment>
<dbReference type="GO" id="GO:0006879">
    <property type="term" value="P:intracellular iron ion homeostasis"/>
    <property type="evidence" value="ECO:0007669"/>
    <property type="project" value="TreeGrafter"/>
</dbReference>
<gene>
    <name evidence="15" type="primary">LOC108670063</name>
</gene>
<dbReference type="PANTHER" id="PTHR24221:SF402">
    <property type="entry name" value="IRON-SULFUR CLUSTERS TRANSPORTER ABCB7, MITOCHONDRIAL"/>
    <property type="match status" value="1"/>
</dbReference>
<dbReference type="InterPro" id="IPR036640">
    <property type="entry name" value="ABC1_TM_sf"/>
</dbReference>
<keyword evidence="7" id="KW-0067">ATP-binding</keyword>
<proteinExistence type="predicted"/>
<dbReference type="SMART" id="SM00382">
    <property type="entry name" value="AAA"/>
    <property type="match status" value="1"/>
</dbReference>
<dbReference type="GO" id="GO:0005524">
    <property type="term" value="F:ATP binding"/>
    <property type="evidence" value="ECO:0007669"/>
    <property type="project" value="UniProtKB-KW"/>
</dbReference>
<name>A0A8B7NH96_HYAAZ</name>
<dbReference type="GO" id="GO:0005886">
    <property type="term" value="C:plasma membrane"/>
    <property type="evidence" value="ECO:0007669"/>
    <property type="project" value="UniProtKB-SubCell"/>
</dbReference>
<dbReference type="GO" id="GO:0016887">
    <property type="term" value="F:ATP hydrolysis activity"/>
    <property type="evidence" value="ECO:0007669"/>
    <property type="project" value="InterPro"/>
</dbReference>
<dbReference type="Gene3D" id="1.20.1560.10">
    <property type="entry name" value="ABC transporter type 1, transmembrane domain"/>
    <property type="match status" value="1"/>
</dbReference>
<dbReference type="OrthoDB" id="6500128at2759"/>
<evidence type="ECO:0000256" key="6">
    <source>
        <dbReference type="ARBA" id="ARBA00022741"/>
    </source>
</evidence>
<keyword evidence="4" id="KW-1003">Cell membrane</keyword>
<accession>A0A8B7NH96</accession>
<sequence>MVNGLLFQLSIPLNFLGSVYREVRQALLDMQAMFGILKQSSAIAELPNASLLQVSTLNSSIEFQDVSFSYVPGHKILDNLSFTVAPGSKVAVVGGSGCGKSTIVRLLYRFYAPQSGSIRVAGQNINAVTLDSLRNSIAVVPQDCVLFHDTIEHNLRYGRLDATPEEVHKVAAMTELHNTILAWPNQYQTQVGERGLKLSGGEKQRVAIARTILKDAPILVFDEATSSLDSLTEQSIMTALARATAGRTSVCIAHRTF</sequence>
<dbReference type="AlphaFoldDB" id="A0A8B7NH96"/>
<keyword evidence="3" id="KW-0813">Transport</keyword>
<evidence type="ECO:0000313" key="14">
    <source>
        <dbReference type="Proteomes" id="UP000694843"/>
    </source>
</evidence>
<evidence type="ECO:0000256" key="2">
    <source>
        <dbReference type="ARBA" id="ARBA00004651"/>
    </source>
</evidence>
<evidence type="ECO:0000256" key="10">
    <source>
        <dbReference type="ARBA" id="ARBA00041016"/>
    </source>
</evidence>
<dbReference type="OMA" id="IAGRACH"/>
<dbReference type="PROSITE" id="PS00211">
    <property type="entry name" value="ABC_TRANSPORTER_1"/>
    <property type="match status" value="1"/>
</dbReference>
<dbReference type="KEGG" id="hazt:108670063"/>
<dbReference type="InterPro" id="IPR003593">
    <property type="entry name" value="AAA+_ATPase"/>
</dbReference>